<dbReference type="Proteomes" id="UP000191680">
    <property type="component" value="Unassembled WGS sequence"/>
</dbReference>
<gene>
    <name evidence="1" type="ORF">BUL40_00300</name>
</gene>
<name>A0A1V6LV29_9FLAO</name>
<evidence type="ECO:0000313" key="1">
    <source>
        <dbReference type="EMBL" id="OQD44032.1"/>
    </source>
</evidence>
<comment type="caution">
    <text evidence="1">The sequence shown here is derived from an EMBL/GenBank/DDBJ whole genome shotgun (WGS) entry which is preliminary data.</text>
</comment>
<evidence type="ECO:0000313" key="2">
    <source>
        <dbReference type="Proteomes" id="UP000191680"/>
    </source>
</evidence>
<dbReference type="RefSeq" id="WP_080317615.1">
    <property type="nucleotide sequence ID" value="NZ_MTBC01000001.1"/>
</dbReference>
<dbReference type="OrthoDB" id="9860399at2"/>
<accession>A0A1V6LV29</accession>
<proteinExistence type="predicted"/>
<dbReference type="AlphaFoldDB" id="A0A1V6LV29"/>
<protein>
    <submittedName>
        <fullName evidence="1">Uncharacterized protein</fullName>
    </submittedName>
</protein>
<reference evidence="1 2" key="1">
    <citation type="submission" date="2016-12" db="EMBL/GenBank/DDBJ databases">
        <authorList>
            <person name="Song W.-J."/>
            <person name="Kurnit D.M."/>
        </authorList>
    </citation>
    <scope>NUCLEOTIDE SEQUENCE [LARGE SCALE GENOMIC DNA]</scope>
    <source>
        <strain evidence="1 2">HSG9</strain>
    </source>
</reference>
<dbReference type="EMBL" id="MTBC01000001">
    <property type="protein sequence ID" value="OQD44032.1"/>
    <property type="molecule type" value="Genomic_DNA"/>
</dbReference>
<sequence>MNIPEVILPKVKEAFNDMHLNYDEVNFQFMKVGDATIHILHEGQYVCSYNNEPKFNHRFDYGMKHLHLDYYTTNNKYLI</sequence>
<keyword evidence="2" id="KW-1185">Reference proteome</keyword>
<organism evidence="1 2">
    <name type="scientific">Croceivirga radicis</name>
    <dbReference type="NCBI Taxonomy" id="1929488"/>
    <lineage>
        <taxon>Bacteria</taxon>
        <taxon>Pseudomonadati</taxon>
        <taxon>Bacteroidota</taxon>
        <taxon>Flavobacteriia</taxon>
        <taxon>Flavobacteriales</taxon>
        <taxon>Flavobacteriaceae</taxon>
        <taxon>Croceivirga</taxon>
    </lineage>
</organism>